<keyword evidence="2" id="KW-0449">Lipoprotein</keyword>
<dbReference type="EMBL" id="RQFA01000061">
    <property type="protein sequence ID" value="TGK31732.1"/>
    <property type="molecule type" value="Genomic_DNA"/>
</dbReference>
<keyword evidence="1" id="KW-0812">Transmembrane</keyword>
<evidence type="ECO:0000256" key="1">
    <source>
        <dbReference type="SAM" id="Phobius"/>
    </source>
</evidence>
<gene>
    <name evidence="2" type="ORF">EHQ17_13195</name>
</gene>
<protein>
    <submittedName>
        <fullName evidence="2">YceK/YidQ family lipoprotein</fullName>
    </submittedName>
</protein>
<evidence type="ECO:0000313" key="3">
    <source>
        <dbReference type="Proteomes" id="UP000298277"/>
    </source>
</evidence>
<keyword evidence="1" id="KW-1133">Transmembrane helix</keyword>
<dbReference type="Proteomes" id="UP000298277">
    <property type="component" value="Unassembled WGS sequence"/>
</dbReference>
<accession>A0A5F1Y8N3</accession>
<dbReference type="OrthoDB" id="344592at2"/>
<dbReference type="RefSeq" id="WP_135592090.1">
    <property type="nucleotide sequence ID" value="NZ_RQEZ01000104.1"/>
</dbReference>
<reference evidence="2" key="1">
    <citation type="journal article" date="2019" name="PLoS Negl. Trop. Dis.">
        <title>Revisiting the worldwide diversity of Leptospira species in the environment.</title>
        <authorList>
            <person name="Vincent A.T."/>
            <person name="Schiettekatte O."/>
            <person name="Bourhy P."/>
            <person name="Veyrier F.J."/>
            <person name="Picardeau M."/>
        </authorList>
    </citation>
    <scope>NUCLEOTIDE SEQUENCE [LARGE SCALE GENOMIC DNA]</scope>
    <source>
        <strain evidence="2">201800299</strain>
    </source>
</reference>
<keyword evidence="3" id="KW-1185">Reference proteome</keyword>
<proteinExistence type="predicted"/>
<feature type="transmembrane region" description="Helical" evidence="1">
    <location>
        <begin position="12"/>
        <end position="38"/>
    </location>
</feature>
<comment type="caution">
    <text evidence="2">The sequence shown here is derived from an EMBL/GenBank/DDBJ whole genome shotgun (WGS) entry which is preliminary data.</text>
</comment>
<evidence type="ECO:0000313" key="2">
    <source>
        <dbReference type="EMBL" id="TGK31732.1"/>
    </source>
</evidence>
<name>A0A5F1Y8N3_9LEPT</name>
<dbReference type="Pfam" id="PF07119">
    <property type="entry name" value="DUF1375"/>
    <property type="match status" value="1"/>
</dbReference>
<dbReference type="InterPro" id="IPR010780">
    <property type="entry name" value="DUF1375"/>
</dbReference>
<dbReference type="AlphaFoldDB" id="A0A5F1Y8N3"/>
<keyword evidence="1" id="KW-0472">Membrane</keyword>
<feature type="transmembrane region" description="Helical" evidence="1">
    <location>
        <begin position="44"/>
        <end position="61"/>
    </location>
</feature>
<sequence>MIRSILPFLNRFLLKITVTILIVLHTSCMTTSVVLHAVERDDVIFPYQGSLTDVAIIFFGPTGKVFSGREGSWLIWCFVFIDLPFSLVLDTLLLPGIIPYYFYVHSGSPGSQKARYEKWNKKIFTFRNENPAYDDLRSAIRNNDPIVLRKILDSSDIVSLEEKIQSLQEDNSLPGAHAHIDSNLKNPESWFLPQGDPDSRWKNYSWNQISIIEYSPSVFYSKEADIRRQSNRVETLSLLYGEFQKKASLEKRFYEKVWKPFFSTEIISYDPSVIHNLSQRFDDREKFYDLLDRRIFEKNSLTRDHKFWQDRLLLLLELYHKIPADLNATREKFKNELWKKAISSGLIVHSLPALRMAFQDFPSETQKSIRILFREASGLDDISTMNLIEKNIRESKGFIIDREDLVLILRYPKILEKLIQVGLDPNLILKSKKTLVRDGQKTELEEQESLLFLNFLDTADEDASVESFRVLLNYGADLDLGVRRYDSWDGHEFVFYPRNVLFPASSVPSKIMRRKQKLWEGRKAAITR</sequence>
<organism evidence="2 3">
    <name type="scientific">Leptospira gomenensis</name>
    <dbReference type="NCBI Taxonomy" id="2484974"/>
    <lineage>
        <taxon>Bacteria</taxon>
        <taxon>Pseudomonadati</taxon>
        <taxon>Spirochaetota</taxon>
        <taxon>Spirochaetia</taxon>
        <taxon>Leptospirales</taxon>
        <taxon>Leptospiraceae</taxon>
        <taxon>Leptospira</taxon>
    </lineage>
</organism>
<feature type="transmembrane region" description="Helical" evidence="1">
    <location>
        <begin position="73"/>
        <end position="103"/>
    </location>
</feature>